<accession>A0A1E5H105</accession>
<sequence length="206" mass="23908">MDITNEKLLKQVIENVKSEVEKLEVIRQNISDELYRYDEASLANQNNETIFDELQQKTDESYIHVDESMQSLNNIVKNLGTTLELNEKIKASEKQYGKKEIGEIESEMNSYYVTVTEAGYSFDVIYAENSDDLAREIESVNSLDHFDAVPLKDALDNDIHVNMNNTVRSDQLSKLINEYVYVKESNQNNLETYQEEELQEDQQMTL</sequence>
<gene>
    <name evidence="1" type="ORF">BCR25_15880</name>
</gene>
<name>A0A1E5H105_9ENTE</name>
<dbReference type="Proteomes" id="UP000095094">
    <property type="component" value="Unassembled WGS sequence"/>
</dbReference>
<reference evidence="2" key="1">
    <citation type="submission" date="2016-09" db="EMBL/GenBank/DDBJ databases">
        <authorList>
            <person name="Gulvik C.A."/>
        </authorList>
    </citation>
    <scope>NUCLEOTIDE SEQUENCE [LARGE SCALE GENOMIC DNA]</scope>
    <source>
        <strain evidence="2">LMG 8895</strain>
    </source>
</reference>
<dbReference type="AlphaFoldDB" id="A0A1E5H105"/>
<dbReference type="RefSeq" id="WP_069662527.1">
    <property type="nucleotide sequence ID" value="NZ_JBHUJJ010000002.1"/>
</dbReference>
<protein>
    <submittedName>
        <fullName evidence="1">Uncharacterized protein</fullName>
    </submittedName>
</protein>
<evidence type="ECO:0000313" key="1">
    <source>
        <dbReference type="EMBL" id="OEG18678.1"/>
    </source>
</evidence>
<proteinExistence type="predicted"/>
<comment type="caution">
    <text evidence="1">The sequence shown here is derived from an EMBL/GenBank/DDBJ whole genome shotgun (WGS) entry which is preliminary data.</text>
</comment>
<dbReference type="EMBL" id="MIJY01000005">
    <property type="protein sequence ID" value="OEG18678.1"/>
    <property type="molecule type" value="Genomic_DNA"/>
</dbReference>
<keyword evidence="2" id="KW-1185">Reference proteome</keyword>
<evidence type="ECO:0000313" key="2">
    <source>
        <dbReference type="Proteomes" id="UP000095094"/>
    </source>
</evidence>
<organism evidence="1 2">
    <name type="scientific">Enterococcus termitis</name>
    <dbReference type="NCBI Taxonomy" id="332950"/>
    <lineage>
        <taxon>Bacteria</taxon>
        <taxon>Bacillati</taxon>
        <taxon>Bacillota</taxon>
        <taxon>Bacilli</taxon>
        <taxon>Lactobacillales</taxon>
        <taxon>Enterococcaceae</taxon>
        <taxon>Enterococcus</taxon>
    </lineage>
</organism>